<accession>A0A5J5DH60</accession>
<evidence type="ECO:0000256" key="1">
    <source>
        <dbReference type="SAM" id="SignalP"/>
    </source>
</evidence>
<feature type="non-terminal residue" evidence="2">
    <location>
        <position position="1"/>
    </location>
</feature>
<keyword evidence="3" id="KW-1185">Reference proteome</keyword>
<feature type="signal peptide" evidence="1">
    <location>
        <begin position="1"/>
        <end position="16"/>
    </location>
</feature>
<name>A0A5J5DH60_9PERO</name>
<proteinExistence type="predicted"/>
<keyword evidence="1" id="KW-0732">Signal</keyword>
<evidence type="ECO:0000313" key="2">
    <source>
        <dbReference type="EMBL" id="KAA8592695.1"/>
    </source>
</evidence>
<comment type="caution">
    <text evidence="2">The sequence shown here is derived from an EMBL/GenBank/DDBJ whole genome shotgun (WGS) entry which is preliminary data.</text>
</comment>
<reference evidence="2 3" key="1">
    <citation type="submission" date="2019-08" db="EMBL/GenBank/DDBJ databases">
        <title>A chromosome-level genome assembly, high-density linkage maps, and genome scans reveal the genomic architecture of hybrid incompatibilities underlying speciation via character displacement in darters (Percidae: Etheostominae).</title>
        <authorList>
            <person name="Moran R.L."/>
            <person name="Catchen J.M."/>
            <person name="Fuller R.C."/>
        </authorList>
    </citation>
    <scope>NUCLEOTIDE SEQUENCE [LARGE SCALE GENOMIC DNA]</scope>
    <source>
        <strain evidence="2">EspeVRDwgs_2016</strain>
        <tissue evidence="2">Muscle</tissue>
    </source>
</reference>
<evidence type="ECO:0000313" key="3">
    <source>
        <dbReference type="Proteomes" id="UP000327493"/>
    </source>
</evidence>
<dbReference type="EMBL" id="VOFY01000005">
    <property type="protein sequence ID" value="KAA8592695.1"/>
    <property type="molecule type" value="Genomic_DNA"/>
</dbReference>
<dbReference type="Proteomes" id="UP000327493">
    <property type="component" value="Chromosome 5"/>
</dbReference>
<organism evidence="2 3">
    <name type="scientific">Etheostoma spectabile</name>
    <name type="common">orangethroat darter</name>
    <dbReference type="NCBI Taxonomy" id="54343"/>
    <lineage>
        <taxon>Eukaryota</taxon>
        <taxon>Metazoa</taxon>
        <taxon>Chordata</taxon>
        <taxon>Craniata</taxon>
        <taxon>Vertebrata</taxon>
        <taxon>Euteleostomi</taxon>
        <taxon>Actinopterygii</taxon>
        <taxon>Neopterygii</taxon>
        <taxon>Teleostei</taxon>
        <taxon>Neoteleostei</taxon>
        <taxon>Acanthomorphata</taxon>
        <taxon>Eupercaria</taxon>
        <taxon>Perciformes</taxon>
        <taxon>Percoidei</taxon>
        <taxon>Percidae</taxon>
        <taxon>Etheostomatinae</taxon>
        <taxon>Etheostoma</taxon>
    </lineage>
</organism>
<feature type="chain" id="PRO_5023936052" evidence="1">
    <location>
        <begin position="17"/>
        <end position="47"/>
    </location>
</feature>
<gene>
    <name evidence="2" type="ORF">FQN60_018150</name>
</gene>
<dbReference type="AlphaFoldDB" id="A0A5J5DH60"/>
<sequence>CCCCWCPCLLCPAAEACLQCDHRSGLLLEDFVRLLPLWTIRLNEKDW</sequence>
<protein>
    <submittedName>
        <fullName evidence="2">Uncharacterized protein</fullName>
    </submittedName>
</protein>